<dbReference type="InterPro" id="IPR036691">
    <property type="entry name" value="Endo/exonu/phosph_ase_sf"/>
</dbReference>
<name>A0AAV2WSB1_MYCNE</name>
<keyword evidence="1" id="KW-1133">Transmembrane helix</keyword>
<feature type="transmembrane region" description="Helical" evidence="1">
    <location>
        <begin position="48"/>
        <end position="69"/>
    </location>
</feature>
<protein>
    <submittedName>
        <fullName evidence="3">Endonuclease/exonuclease/phosphatase</fullName>
    </submittedName>
</protein>
<evidence type="ECO:0000259" key="2">
    <source>
        <dbReference type="Pfam" id="PF03372"/>
    </source>
</evidence>
<evidence type="ECO:0000313" key="4">
    <source>
        <dbReference type="Proteomes" id="UP000028864"/>
    </source>
</evidence>
<keyword evidence="3" id="KW-0540">Nuclease</keyword>
<dbReference type="Gene3D" id="3.60.10.10">
    <property type="entry name" value="Endonuclease/exonuclease/phosphatase"/>
    <property type="match status" value="1"/>
</dbReference>
<keyword evidence="3" id="KW-0378">Hydrolase</keyword>
<keyword evidence="3" id="KW-0255">Endonuclease</keyword>
<reference evidence="3" key="1">
    <citation type="submission" date="2014-05" db="EMBL/GenBank/DDBJ databases">
        <authorList>
            <person name="Urmite Genomes"/>
        </authorList>
    </citation>
    <scope>NUCLEOTIDE SEQUENCE</scope>
    <source>
        <strain evidence="3">DSM 44074</strain>
    </source>
</reference>
<reference evidence="3" key="2">
    <citation type="submission" date="2015-09" db="EMBL/GenBank/DDBJ databases">
        <title>Draft genome sequence of Mycobacterium neoaurum DSM 44074.</title>
        <authorList>
            <person name="Croce O."/>
            <person name="Robert C."/>
            <person name="Raoult D."/>
            <person name="Drancourt M."/>
        </authorList>
    </citation>
    <scope>NUCLEOTIDE SEQUENCE</scope>
    <source>
        <strain evidence="3">DSM 44074</strain>
    </source>
</reference>
<dbReference type="SUPFAM" id="SSF56219">
    <property type="entry name" value="DNase I-like"/>
    <property type="match status" value="1"/>
</dbReference>
<feature type="domain" description="Endonuclease/exonuclease/phosphatase" evidence="2">
    <location>
        <begin position="116"/>
        <end position="325"/>
    </location>
</feature>
<gene>
    <name evidence="3" type="ORF">BN1047_04861</name>
</gene>
<organism evidence="3 4">
    <name type="scientific">Mycolicibacterium neoaurum</name>
    <name type="common">Mycobacterium neoaurum</name>
    <dbReference type="NCBI Taxonomy" id="1795"/>
    <lineage>
        <taxon>Bacteria</taxon>
        <taxon>Bacillati</taxon>
        <taxon>Actinomycetota</taxon>
        <taxon>Actinomycetes</taxon>
        <taxon>Mycobacteriales</taxon>
        <taxon>Mycobacteriaceae</taxon>
        <taxon>Mycolicibacterium</taxon>
    </lineage>
</organism>
<dbReference type="AlphaFoldDB" id="A0AAV2WSB1"/>
<dbReference type="EMBL" id="LK021342">
    <property type="protein sequence ID" value="CDQ46947.1"/>
    <property type="molecule type" value="Genomic_DNA"/>
</dbReference>
<keyword evidence="1" id="KW-0472">Membrane</keyword>
<feature type="transmembrane region" description="Helical" evidence="1">
    <location>
        <begin position="20"/>
        <end position="42"/>
    </location>
</feature>
<accession>A0AAV2WSB1</accession>
<dbReference type="InterPro" id="IPR005135">
    <property type="entry name" value="Endo/exonuclease/phosphatase"/>
</dbReference>
<keyword evidence="1" id="KW-0812">Transmembrane</keyword>
<sequence length="341" mass="36560">MALRTKDRRRGPTWTRRAPLTMAFALSALVYAVIAVLIRALPLSNLPALLAVVSLPYVPFGVLAAVLMLSLCRRVFLVLAASAILAITIAVQFPWYFGGHTADTDQHLTIRVLSSNLRYGQADPAFFVELANTSADVITVSELTAEAVDKFNQAGLGRTFPYASLTPRPGAGGIGLWSRYPIAPLSSSKYESNSAAARLTIPGVQQDPIVSSVHLMSPIAGDENTFADWNRKITAARSEFAAYAEAAGPAAVIIAGDFNSTVDMRQFRDLLDVGYQEAVRQTGAGFGPTYSPHPRIPPLITIDHVLTRNSTAMSIHTVDVPGSDHRALLATVALPVNPDNP</sequence>
<feature type="transmembrane region" description="Helical" evidence="1">
    <location>
        <begin position="76"/>
        <end position="97"/>
    </location>
</feature>
<evidence type="ECO:0000313" key="3">
    <source>
        <dbReference type="EMBL" id="CDQ46947.1"/>
    </source>
</evidence>
<dbReference type="Proteomes" id="UP000028864">
    <property type="component" value="Unassembled WGS sequence"/>
</dbReference>
<evidence type="ECO:0000256" key="1">
    <source>
        <dbReference type="SAM" id="Phobius"/>
    </source>
</evidence>
<dbReference type="Pfam" id="PF03372">
    <property type="entry name" value="Exo_endo_phos"/>
    <property type="match status" value="1"/>
</dbReference>
<dbReference type="GO" id="GO:0004519">
    <property type="term" value="F:endonuclease activity"/>
    <property type="evidence" value="ECO:0007669"/>
    <property type="project" value="UniProtKB-KW"/>
</dbReference>
<proteinExistence type="predicted"/>